<organism evidence="1 2">
    <name type="scientific">Circinella minor</name>
    <dbReference type="NCBI Taxonomy" id="1195481"/>
    <lineage>
        <taxon>Eukaryota</taxon>
        <taxon>Fungi</taxon>
        <taxon>Fungi incertae sedis</taxon>
        <taxon>Mucoromycota</taxon>
        <taxon>Mucoromycotina</taxon>
        <taxon>Mucoromycetes</taxon>
        <taxon>Mucorales</taxon>
        <taxon>Lichtheimiaceae</taxon>
        <taxon>Circinella</taxon>
    </lineage>
</organism>
<dbReference type="OrthoDB" id="2229517at2759"/>
<comment type="caution">
    <text evidence="1">The sequence shown here is derived from an EMBL/GenBank/DDBJ whole genome shotgun (WGS) entry which is preliminary data.</text>
</comment>
<evidence type="ECO:0000313" key="2">
    <source>
        <dbReference type="Proteomes" id="UP000646827"/>
    </source>
</evidence>
<proteinExistence type="predicted"/>
<protein>
    <submittedName>
        <fullName evidence="1">Uncharacterized protein</fullName>
    </submittedName>
</protein>
<sequence length="104" mass="11900">MVLYQLKIIILGSLEHGNTTDWRSLPDQIDPYDNKQIKAATIQLLATGSQASRNGLRSTLLKACRSYLGIDTLVCLPMKYSQRSRLIRWRLGSWMPNGRRSYIC</sequence>
<accession>A0A8H7RIL9</accession>
<dbReference type="AlphaFoldDB" id="A0A8H7RIL9"/>
<gene>
    <name evidence="1" type="ORF">INT45_002921</name>
</gene>
<evidence type="ECO:0000313" key="1">
    <source>
        <dbReference type="EMBL" id="KAG2212144.1"/>
    </source>
</evidence>
<keyword evidence="2" id="KW-1185">Reference proteome</keyword>
<dbReference type="Proteomes" id="UP000646827">
    <property type="component" value="Unassembled WGS sequence"/>
</dbReference>
<dbReference type="EMBL" id="JAEPRB010000779">
    <property type="protein sequence ID" value="KAG2212144.1"/>
    <property type="molecule type" value="Genomic_DNA"/>
</dbReference>
<name>A0A8H7RIL9_9FUNG</name>
<reference evidence="1 2" key="1">
    <citation type="submission" date="2020-12" db="EMBL/GenBank/DDBJ databases">
        <title>Metabolic potential, ecology and presence of endohyphal bacteria is reflected in genomic diversity of Mucoromycotina.</title>
        <authorList>
            <person name="Muszewska A."/>
            <person name="Okrasinska A."/>
            <person name="Steczkiewicz K."/>
            <person name="Drgas O."/>
            <person name="Orlowska M."/>
            <person name="Perlinska-Lenart U."/>
            <person name="Aleksandrzak-Piekarczyk T."/>
            <person name="Szatraj K."/>
            <person name="Zielenkiewicz U."/>
            <person name="Pilsyk S."/>
            <person name="Malc E."/>
            <person name="Mieczkowski P."/>
            <person name="Kruszewska J.S."/>
            <person name="Biernat P."/>
            <person name="Pawlowska J."/>
        </authorList>
    </citation>
    <scope>NUCLEOTIDE SEQUENCE [LARGE SCALE GENOMIC DNA]</scope>
    <source>
        <strain evidence="1 2">CBS 142.35</strain>
    </source>
</reference>